<feature type="domain" description="GFO/IDH/MocA-like oxidoreductase" evidence="4">
    <location>
        <begin position="144"/>
        <end position="259"/>
    </location>
</feature>
<dbReference type="InterPro" id="IPR036291">
    <property type="entry name" value="NAD(P)-bd_dom_sf"/>
</dbReference>
<dbReference type="PANTHER" id="PTHR22604:SF105">
    <property type="entry name" value="TRANS-1,2-DIHYDROBENZENE-1,2-DIOL DEHYDROGENASE"/>
    <property type="match status" value="1"/>
</dbReference>
<evidence type="ECO:0000313" key="5">
    <source>
        <dbReference type="EMBL" id="AOS63040.1"/>
    </source>
</evidence>
<reference evidence="6" key="1">
    <citation type="submission" date="2016-03" db="EMBL/GenBank/DDBJ databases">
        <title>Complete genome sequence of the type strain Actinoalloteichus hymeniacidonis DSM 45092.</title>
        <authorList>
            <person name="Schaffert L."/>
            <person name="Albersmeier A."/>
            <person name="Winkler A."/>
            <person name="Kalinowski J."/>
            <person name="Zotchev S."/>
            <person name="Ruckert C."/>
        </authorList>
    </citation>
    <scope>NUCLEOTIDE SEQUENCE [LARGE SCALE GENOMIC DNA]</scope>
    <source>
        <strain evidence="6">HPA177(T) (DSM 45092(T))</strain>
    </source>
</reference>
<dbReference type="Pfam" id="PF01408">
    <property type="entry name" value="GFO_IDH_MocA"/>
    <property type="match status" value="1"/>
</dbReference>
<dbReference type="Proteomes" id="UP000095210">
    <property type="component" value="Chromosome"/>
</dbReference>
<dbReference type="GO" id="GO:0016491">
    <property type="term" value="F:oxidoreductase activity"/>
    <property type="evidence" value="ECO:0007669"/>
    <property type="project" value="UniProtKB-KW"/>
</dbReference>
<gene>
    <name evidence="5" type="ORF">TL08_11130</name>
</gene>
<dbReference type="Pfam" id="PF22725">
    <property type="entry name" value="GFO_IDH_MocA_C3"/>
    <property type="match status" value="1"/>
</dbReference>
<dbReference type="KEGG" id="ahm:TL08_11130"/>
<evidence type="ECO:0000256" key="1">
    <source>
        <dbReference type="ARBA" id="ARBA00010928"/>
    </source>
</evidence>
<name>A0AAC9HPG9_9PSEU</name>
<dbReference type="Gene3D" id="3.30.360.10">
    <property type="entry name" value="Dihydrodipicolinate Reductase, domain 2"/>
    <property type="match status" value="1"/>
</dbReference>
<protein>
    <submittedName>
        <fullName evidence="5">Dehydrogenase</fullName>
    </submittedName>
</protein>
<dbReference type="GO" id="GO:0000166">
    <property type="term" value="F:nucleotide binding"/>
    <property type="evidence" value="ECO:0007669"/>
    <property type="project" value="InterPro"/>
</dbReference>
<dbReference type="PANTHER" id="PTHR22604">
    <property type="entry name" value="OXIDOREDUCTASES"/>
    <property type="match status" value="1"/>
</dbReference>
<dbReference type="InterPro" id="IPR000683">
    <property type="entry name" value="Gfo/Idh/MocA-like_OxRdtase_N"/>
</dbReference>
<keyword evidence="6" id="KW-1185">Reference proteome</keyword>
<keyword evidence="2" id="KW-0560">Oxidoreductase</keyword>
<evidence type="ECO:0000259" key="4">
    <source>
        <dbReference type="Pfam" id="PF22725"/>
    </source>
</evidence>
<accession>A0AAC9HPG9</accession>
<dbReference type="InterPro" id="IPR055170">
    <property type="entry name" value="GFO_IDH_MocA-like_dom"/>
</dbReference>
<proteinExistence type="inferred from homology"/>
<dbReference type="InterPro" id="IPR050984">
    <property type="entry name" value="Gfo/Idh/MocA_domain"/>
</dbReference>
<feature type="domain" description="Gfo/Idh/MocA-like oxidoreductase N-terminal" evidence="3">
    <location>
        <begin position="17"/>
        <end position="133"/>
    </location>
</feature>
<comment type="similarity">
    <text evidence="1">Belongs to the Gfo/Idh/MocA family.</text>
</comment>
<dbReference type="SUPFAM" id="SSF55347">
    <property type="entry name" value="Glyceraldehyde-3-phosphate dehydrogenase-like, C-terminal domain"/>
    <property type="match status" value="1"/>
</dbReference>
<evidence type="ECO:0000259" key="3">
    <source>
        <dbReference type="Pfam" id="PF01408"/>
    </source>
</evidence>
<dbReference type="AlphaFoldDB" id="A0AAC9HPG9"/>
<dbReference type="EMBL" id="CP014859">
    <property type="protein sequence ID" value="AOS63040.1"/>
    <property type="molecule type" value="Genomic_DNA"/>
</dbReference>
<dbReference type="Gene3D" id="3.40.50.720">
    <property type="entry name" value="NAD(P)-binding Rossmann-like Domain"/>
    <property type="match status" value="1"/>
</dbReference>
<sequence>MKDQASLGAVTDRDARLRWGVIATGKIASVVTEDLHRVDEVEVLAVSSRSQARATEFAERHRIPRAYDDYRRLLADPDIDVVYIATPHSQHHEVAKAALIAGKHVLCEKPFTLTVAEAEDLAALARIHGRFLMEAMWTRFNPLIQQLRTLVADGVLGQVHTISADFGFAHRYDPTHRLWDPAQGGGALLDLGVYPISFAHMLLGEPIGLEAHGALAPSGVDADTGLLLRYPDGGHAVLRCSLRAALDARAGISGPLGRIDLPELFFRPTELIVRITGEEPVTHSIELDGAGYTYQLREVCRGIRAGEVESPQLTHAESIAVQRTLVAAMETVGARVG</sequence>
<dbReference type="SUPFAM" id="SSF51735">
    <property type="entry name" value="NAD(P)-binding Rossmann-fold domains"/>
    <property type="match status" value="1"/>
</dbReference>
<evidence type="ECO:0000313" key="6">
    <source>
        <dbReference type="Proteomes" id="UP000095210"/>
    </source>
</evidence>
<organism evidence="5 6">
    <name type="scientific">Actinoalloteichus hymeniacidonis</name>
    <dbReference type="NCBI Taxonomy" id="340345"/>
    <lineage>
        <taxon>Bacteria</taxon>
        <taxon>Bacillati</taxon>
        <taxon>Actinomycetota</taxon>
        <taxon>Actinomycetes</taxon>
        <taxon>Pseudonocardiales</taxon>
        <taxon>Pseudonocardiaceae</taxon>
        <taxon>Actinoalloteichus</taxon>
    </lineage>
</organism>
<evidence type="ECO:0000256" key="2">
    <source>
        <dbReference type="ARBA" id="ARBA00023002"/>
    </source>
</evidence>